<dbReference type="PROSITE" id="PS50013">
    <property type="entry name" value="CHROMO_2"/>
    <property type="match status" value="1"/>
</dbReference>
<dbReference type="EMBL" id="LGRX02024779">
    <property type="protein sequence ID" value="KAK3253530.1"/>
    <property type="molecule type" value="Genomic_DNA"/>
</dbReference>
<feature type="transmembrane region" description="Helical" evidence="3">
    <location>
        <begin position="1487"/>
        <end position="1505"/>
    </location>
</feature>
<feature type="transmembrane region" description="Helical" evidence="3">
    <location>
        <begin position="1042"/>
        <end position="1060"/>
    </location>
</feature>
<dbReference type="SUPFAM" id="SSF54160">
    <property type="entry name" value="Chromo domain-like"/>
    <property type="match status" value="1"/>
</dbReference>
<feature type="domain" description="Response regulatory" evidence="5">
    <location>
        <begin position="548"/>
        <end position="676"/>
    </location>
</feature>
<feature type="transmembrane region" description="Helical" evidence="3">
    <location>
        <begin position="857"/>
        <end position="874"/>
    </location>
</feature>
<protein>
    <submittedName>
        <fullName evidence="6">Uncharacterized protein</fullName>
    </submittedName>
</protein>
<dbReference type="InterPro" id="IPR036890">
    <property type="entry name" value="HATPase_C_sf"/>
</dbReference>
<feature type="transmembrane region" description="Helical" evidence="3">
    <location>
        <begin position="1542"/>
        <end position="1562"/>
    </location>
</feature>
<evidence type="ECO:0000259" key="5">
    <source>
        <dbReference type="PROSITE" id="PS50110"/>
    </source>
</evidence>
<feature type="transmembrane region" description="Helical" evidence="3">
    <location>
        <begin position="1155"/>
        <end position="1174"/>
    </location>
</feature>
<keyword evidence="3" id="KW-1133">Transmembrane helix</keyword>
<dbReference type="InterPro" id="IPR023780">
    <property type="entry name" value="Chromo_domain"/>
</dbReference>
<keyword evidence="7" id="KW-1185">Reference proteome</keyword>
<feature type="transmembrane region" description="Helical" evidence="3">
    <location>
        <begin position="769"/>
        <end position="788"/>
    </location>
</feature>
<dbReference type="GO" id="GO:0000160">
    <property type="term" value="P:phosphorelay signal transduction system"/>
    <property type="evidence" value="ECO:0007669"/>
    <property type="project" value="InterPro"/>
</dbReference>
<evidence type="ECO:0000256" key="2">
    <source>
        <dbReference type="SAM" id="MobiDB-lite"/>
    </source>
</evidence>
<organism evidence="6 7">
    <name type="scientific">Cymbomonas tetramitiformis</name>
    <dbReference type="NCBI Taxonomy" id="36881"/>
    <lineage>
        <taxon>Eukaryota</taxon>
        <taxon>Viridiplantae</taxon>
        <taxon>Chlorophyta</taxon>
        <taxon>Pyramimonadophyceae</taxon>
        <taxon>Pyramimonadales</taxon>
        <taxon>Pyramimonadaceae</taxon>
        <taxon>Cymbomonas</taxon>
    </lineage>
</organism>
<feature type="transmembrane region" description="Helical" evidence="3">
    <location>
        <begin position="1517"/>
        <end position="1535"/>
    </location>
</feature>
<dbReference type="InterPro" id="IPR000953">
    <property type="entry name" value="Chromo/chromo_shadow_dom"/>
</dbReference>
<keyword evidence="3" id="KW-0812">Transmembrane</keyword>
<feature type="transmembrane region" description="Helical" evidence="3">
    <location>
        <begin position="1067"/>
        <end position="1087"/>
    </location>
</feature>
<feature type="transmembrane region" description="Helical" evidence="3">
    <location>
        <begin position="38"/>
        <end position="59"/>
    </location>
</feature>
<dbReference type="PROSITE" id="PS50110">
    <property type="entry name" value="RESPONSE_REGULATORY"/>
    <property type="match status" value="1"/>
</dbReference>
<feature type="transmembrane region" description="Helical" evidence="3">
    <location>
        <begin position="1574"/>
        <end position="1594"/>
    </location>
</feature>
<feature type="modified residue" description="4-aspartylphosphate" evidence="1">
    <location>
        <position position="602"/>
    </location>
</feature>
<accession>A0AAE0CGJ7</accession>
<feature type="region of interest" description="Disordered" evidence="2">
    <location>
        <begin position="497"/>
        <end position="538"/>
    </location>
</feature>
<feature type="region of interest" description="Disordered" evidence="2">
    <location>
        <begin position="2256"/>
        <end position="2310"/>
    </location>
</feature>
<dbReference type="CDD" id="cd00024">
    <property type="entry name" value="CD_CSD"/>
    <property type="match status" value="1"/>
</dbReference>
<dbReference type="InterPro" id="IPR016197">
    <property type="entry name" value="Chromo-like_dom_sf"/>
</dbReference>
<evidence type="ECO:0000259" key="4">
    <source>
        <dbReference type="PROSITE" id="PS50013"/>
    </source>
</evidence>
<feature type="transmembrane region" description="Helical" evidence="3">
    <location>
        <begin position="1126"/>
        <end position="1143"/>
    </location>
</feature>
<reference evidence="6 7" key="1">
    <citation type="journal article" date="2015" name="Genome Biol. Evol.">
        <title>Comparative Genomics of a Bacterivorous Green Alga Reveals Evolutionary Causalities and Consequences of Phago-Mixotrophic Mode of Nutrition.</title>
        <authorList>
            <person name="Burns J.A."/>
            <person name="Paasch A."/>
            <person name="Narechania A."/>
            <person name="Kim E."/>
        </authorList>
    </citation>
    <scope>NUCLEOTIDE SEQUENCE [LARGE SCALE GENOMIC DNA]</scope>
    <source>
        <strain evidence="6 7">PLY_AMNH</strain>
    </source>
</reference>
<feature type="domain" description="Chromo" evidence="4">
    <location>
        <begin position="2194"/>
        <end position="2257"/>
    </location>
</feature>
<evidence type="ECO:0000256" key="1">
    <source>
        <dbReference type="PROSITE-ProRule" id="PRU00169"/>
    </source>
</evidence>
<dbReference type="Proteomes" id="UP001190700">
    <property type="component" value="Unassembled WGS sequence"/>
</dbReference>
<sequence length="2493" mass="275168">MPAAGTASLQIGTRGVLEAWAGTWSRLTAAWIPTPEVLAAHASAIALALIGVIYEFILLSKVAQILVRAVCIFAPTYTQLQAQLRHILPRGWANRSSATSKLESVQSVAKLQEDNMRKELQLLHCSMQNAVVFHCKVSPNESVAPCFVYCSESSFEVIGVSSTHLLQDFQLFTAVIDELYLQDWLDRFARMIHTGDELEWTGKLKSSLSPQQEPWITIRVAPRYDGTAGLGSEDSLVNCFGYMYSCEEEQSLQKRKAEQYMNAADNTLLLHFAQQTFADIEWQLSVLQETVQKTEGSERCQKLSGLIADIQAASTRGKADSGLRAVLNQISDGTYRPQETTLSSIDFVESLAQKFGLQPMPPPPECAGLGIKFDPVLMSTVLNNLVSNALKYGGTDVKPRLSVCWSQPDATVFVKLWNTPGEHHDEFTQASKRGLLREEDQESSTKMFSNGIGIQTIQKCMAATSWALSHVVDLEGTTFQVAMPHAALVGYSLRGRSGTRRVPSREDPLPPSPESLPVADSAEKVPAPSPKRPVAESPALKSFPSTVKIAVLEDSPVLRAMYGQVLRSMRVKHFWVMGAKPDEISRFPSLVIQEQIDMVILDQDLSEVIRPAENPEVCGAVVMRELAACGFRGICITRTADDSAKLCSQYLESGFDFVLSKRETFFEQLPRVWGACGHLLELRKRLVLQPVTLRIKHDGRHAIQAEPNCKTVSSWFTSGGKCSEGLWEDAFWAATLQGSHGALAAHSGVHILLCMLYSAVYFLGGYVNILGASGSMLILVSGMITIVFSRKSICAESWVVPLMVQLQLEIIVGIYMTSKVPSLWTGHATAARAMVFYKTKIYCTGEMLSMVRWMHKAGLAMLVWVGICILQVWRLGPAGALQDATVLQELVVLLAATVLGGVLAYRAERRRRAVFLGEIQQQQQEGENEQPVKYQELCGEAGSSRSKEMAKAVRHAYLKGGGGAHKQKHRTTASAAAAAGPKYQQMYGWELQFLLHSWEHAFWEQMTKRNRAHIPLGCLVCFAAFAAYPVLHPEDIGSSEMLVFVINLVSRLVVAGLAASSKVPWEWMPLIVSMDLYILETAITIFFMSGSPAGSPPYYIARAVLIFNIVFGTGEMLSMVRWMHKAGLAMLVWVSICILQVWRLGPAGALQDATVLQELAVLLAATVLGVVLAYRAERRRRAVFLGEIQQQQQQEGENEQSVKSQELCGEAGSSRSKEMALIPLTLHFVDAGLEAEYSAHFFRQLEPVRAGWHLALLSCLWLVLSARGGSALGIWRAGSTLLAAVHGVAAAATLTGRAPLRRLHQLWTLVMWLSQMIMLVYGEKQAALTPLVMAIVRAIHWRMFEPQRWYHGAVCSAVVWLVHAGKLVVMYAALQDGGPAGGGASGESSEMVQMEGKAWWCLLECMHCLAGAGSVMDASLEYDMGKAARRAYLKGGGGDHKQKHRTTASAAAAAGPKYQQMYGWELQFLLHSWEHAFWEQMTKRNRAHIPLGCLVRFAAFAAYPVLHPEDIGSSEMLVFVINLVSRLVVAGLAASSKVPWEWMPLIVSMDLYILETAITIFLMSGSPAGSPPYYIARAVLIFNIVFGTGEMLSMVRWMHKAGLAMLVWVGICILQVRWLGPAGALQDATVLQELAVLLAATVLGGVLAYRQEKGRRSLFLEPLICQIMQSTYLEDLHAVFPGVVLRLSILIEPSSKVVPKITFCSSGSLRLLHAAPEDICSGFTSFLSLFDAESCEGLQIILREFVTRSSSLRWVGKMAARSKWINLVATPIGEGIVTKQGAMVEYIGSLTDCTHKISRQVRQSVNHVFHAIKNDFCAIHSIAEIIDETLRGTFQEGAYRDSLERECIQGLRIEAFKGLIDCHSQITLNKVLEGCYHVQRKAEQIVALVQNQAQQFGFHLVSSPEMPERIEAFIDSTLFTVALLCLFSYVSARRSAQPMVCIQVINTSDLIISVAWEKSAACEGSGSHLDHTLRQQVGEVESVPRSDNMHIRVDGRFNRLEVATQCVRYMEWQLTSKPTDAGVDYEICMPNVVVANSEHVPTQCQREAEVAKLQKGRSVEIPPWLKVAVLDDCRISRSILCRHLRKQQFRTIFSHGIDKTDVLEFADIVMREEVHMVILDQDLSDIVPHEECSVLNGRAIMENLRRKGFAGMCISRTADGDDADMQNKLLEAGTYIKRTPKHEFDHRDNSENIYDVESILAERIVKIGNRPCEEWLIRSKCYGQADDTWEPIENLSGLEDDIAKFCNERNNRETLRLGKRKRRTPVDSQTPVVVTASANSENNASDSPPSVSSGQDDDDETDGNAEILRPAMRGRRTAKVWSLFNEIICPDTTKPVGLLCAIQGCRARLASSNNTTNARQHLAYVHKDHLAQLAEDIDEPSEDADVTATAAKAQSTISAAAPNTISEVLVRAVLFNEVAHTGAEILKATKSSLAFMGIGLFKPDAVNESDENVIIDTVRACLHKAVADGASNVRNGLDTFETSACVPCTCWPT</sequence>
<dbReference type="Gene3D" id="2.40.50.40">
    <property type="match status" value="1"/>
</dbReference>
<comment type="caution">
    <text evidence="6">The sequence shown here is derived from an EMBL/GenBank/DDBJ whole genome shotgun (WGS) entry which is preliminary data.</text>
</comment>
<keyword evidence="1" id="KW-0597">Phosphoprotein</keyword>
<feature type="transmembrane region" description="Helical" evidence="3">
    <location>
        <begin position="1099"/>
        <end position="1119"/>
    </location>
</feature>
<feature type="transmembrane region" description="Helical" evidence="3">
    <location>
        <begin position="1601"/>
        <end position="1618"/>
    </location>
</feature>
<evidence type="ECO:0000256" key="3">
    <source>
        <dbReference type="SAM" id="Phobius"/>
    </source>
</evidence>
<name>A0AAE0CGJ7_9CHLO</name>
<evidence type="ECO:0000313" key="6">
    <source>
        <dbReference type="EMBL" id="KAK3253530.1"/>
    </source>
</evidence>
<dbReference type="Pfam" id="PF00385">
    <property type="entry name" value="Chromo"/>
    <property type="match status" value="1"/>
</dbReference>
<evidence type="ECO:0000313" key="7">
    <source>
        <dbReference type="Proteomes" id="UP001190700"/>
    </source>
</evidence>
<dbReference type="InterPro" id="IPR001789">
    <property type="entry name" value="Sig_transdc_resp-reg_receiver"/>
</dbReference>
<feature type="transmembrane region" description="Helical" evidence="3">
    <location>
        <begin position="1012"/>
        <end position="1030"/>
    </location>
</feature>
<dbReference type="GO" id="GO:0004672">
    <property type="term" value="F:protein kinase activity"/>
    <property type="evidence" value="ECO:0007669"/>
    <property type="project" value="UniProtKB-ARBA"/>
</dbReference>
<feature type="transmembrane region" description="Helical" evidence="3">
    <location>
        <begin position="886"/>
        <end position="905"/>
    </location>
</feature>
<keyword evidence="3" id="KW-0472">Membrane</keyword>
<proteinExistence type="predicted"/>
<gene>
    <name evidence="6" type="ORF">CYMTET_37225</name>
</gene>
<dbReference type="SUPFAM" id="SSF55874">
    <property type="entry name" value="ATPase domain of HSP90 chaperone/DNA topoisomerase II/histidine kinase"/>
    <property type="match status" value="1"/>
</dbReference>
<feature type="compositionally biased region" description="Low complexity" evidence="2">
    <location>
        <begin position="2272"/>
        <end position="2285"/>
    </location>
</feature>